<dbReference type="EMBL" id="CAJRGZ010000032">
    <property type="protein sequence ID" value="CAG5188275.1"/>
    <property type="molecule type" value="Genomic_DNA"/>
</dbReference>
<feature type="region of interest" description="Disordered" evidence="1">
    <location>
        <begin position="430"/>
        <end position="450"/>
    </location>
</feature>
<evidence type="ECO:0000313" key="2">
    <source>
        <dbReference type="EMBL" id="CAG5188275.1"/>
    </source>
</evidence>
<comment type="caution">
    <text evidence="2">The sequence shown here is derived from an EMBL/GenBank/DDBJ whole genome shotgun (WGS) entry which is preliminary data.</text>
</comment>
<feature type="region of interest" description="Disordered" evidence="1">
    <location>
        <begin position="586"/>
        <end position="641"/>
    </location>
</feature>
<organism evidence="2 3">
    <name type="scientific">Alternaria atra</name>
    <dbReference type="NCBI Taxonomy" id="119953"/>
    <lineage>
        <taxon>Eukaryota</taxon>
        <taxon>Fungi</taxon>
        <taxon>Dikarya</taxon>
        <taxon>Ascomycota</taxon>
        <taxon>Pezizomycotina</taxon>
        <taxon>Dothideomycetes</taxon>
        <taxon>Pleosporomycetidae</taxon>
        <taxon>Pleosporales</taxon>
        <taxon>Pleosporineae</taxon>
        <taxon>Pleosporaceae</taxon>
        <taxon>Alternaria</taxon>
        <taxon>Alternaria sect. Ulocladioides</taxon>
    </lineage>
</organism>
<evidence type="ECO:0000256" key="1">
    <source>
        <dbReference type="SAM" id="MobiDB-lite"/>
    </source>
</evidence>
<evidence type="ECO:0000313" key="3">
    <source>
        <dbReference type="Proteomes" id="UP000676310"/>
    </source>
</evidence>
<accession>A0A8J2N7Z6</accession>
<dbReference type="GeneID" id="67012242"/>
<proteinExistence type="predicted"/>
<feature type="compositionally biased region" description="Basic and acidic residues" evidence="1">
    <location>
        <begin position="295"/>
        <end position="308"/>
    </location>
</feature>
<gene>
    <name evidence="2" type="ORF">ALTATR162_LOCUS11917</name>
</gene>
<sequence length="684" mass="76836">MPEIVTESCSEYVRSSGPNAIKAAFKKSKGTGHAFYATGMRNVTELAFESQSGDEKPIVRKQSTRVSFGDIMAQARGTHDVVTQEKKKGDKTKKERPYARADTPHLGAPVGACGSLKMNRASEASGYGNQYQLENPHISHQPLGIIDTSQLPALLSMSRRNHQTNQSEVSLCDHKNFVIYWDPDDPCNRNGSFIARIADCEETFQTAQATGHYRRKDVNVEKMAIEMATEIINKFNKEENEWLTGQDRQRKFKEPRRLPTHSILLREVHNMYSQLFRNKHSQLAKTKEALRMKLGAGERRKELAEKTQLEAQRSRQCCGTAKARNNNNLEGSDKPDSASDSSPSRGKKKTPKQIAREKVARNKERRGMTEIARICAEPLDRFKPSTVEKQQAQEARARKQVRRERATKSKFSQKLKSFVTVTDAEEDDETAATRRATKATRRPARRISDSDNNCSEEEVVKKRKFATKLKSRRMTRGDRALLASIAQAEQEEREKYTRAETEVAQEETSEPEPALSKAQKEAAFFADIAAIERAQLAAHEKCKSVVVDESIADVRDEKIDGYTEVVEARTTAMLVEPLAEKIEHTANVGDKSELPPPPMQTPKLPTSSASRVSKRKNSFPDAGEELSSFSTPPFSRPIKKARQNDFLKNIVPTVEQDRKSGTPPAIAVESVKDSMVVREIFSND</sequence>
<dbReference type="AlphaFoldDB" id="A0A8J2N7Z6"/>
<feature type="compositionally biased region" description="Polar residues" evidence="1">
    <location>
        <begin position="309"/>
        <end position="330"/>
    </location>
</feature>
<feature type="compositionally biased region" description="Basic and acidic residues" evidence="1">
    <location>
        <begin position="78"/>
        <end position="103"/>
    </location>
</feature>
<name>A0A8J2N7Z6_9PLEO</name>
<dbReference type="OrthoDB" id="3695681at2759"/>
<reference evidence="2" key="1">
    <citation type="submission" date="2021-05" db="EMBL/GenBank/DDBJ databases">
        <authorList>
            <person name="Stam R."/>
        </authorList>
    </citation>
    <scope>NUCLEOTIDE SEQUENCE</scope>
    <source>
        <strain evidence="2">CS162</strain>
    </source>
</reference>
<feature type="compositionally biased region" description="Basic and acidic residues" evidence="1">
    <location>
        <begin position="354"/>
        <end position="366"/>
    </location>
</feature>
<feature type="compositionally biased region" description="Basic residues" evidence="1">
    <location>
        <begin position="435"/>
        <end position="445"/>
    </location>
</feature>
<feature type="region of interest" description="Disordered" evidence="1">
    <location>
        <begin position="295"/>
        <end position="366"/>
    </location>
</feature>
<protein>
    <submittedName>
        <fullName evidence="2">Uncharacterized protein</fullName>
    </submittedName>
</protein>
<dbReference type="RefSeq" id="XP_043175496.1">
    <property type="nucleotide sequence ID" value="XM_043319561.1"/>
</dbReference>
<feature type="region of interest" description="Disordered" evidence="1">
    <location>
        <begin position="78"/>
        <end position="106"/>
    </location>
</feature>
<feature type="region of interest" description="Disordered" evidence="1">
    <location>
        <begin position="498"/>
        <end position="518"/>
    </location>
</feature>
<dbReference type="Proteomes" id="UP000676310">
    <property type="component" value="Unassembled WGS sequence"/>
</dbReference>
<keyword evidence="3" id="KW-1185">Reference proteome</keyword>